<dbReference type="PANTHER" id="PTHR44688">
    <property type="entry name" value="DNA-BINDING TRANSCRIPTIONAL ACTIVATOR DEVR_DOSR"/>
    <property type="match status" value="1"/>
</dbReference>
<name>A0A0P1F6B2_9RHOB</name>
<evidence type="ECO:0000313" key="8">
    <source>
        <dbReference type="Proteomes" id="UP000051086"/>
    </source>
</evidence>
<keyword evidence="4" id="KW-0812">Transmembrane</keyword>
<dbReference type="InterPro" id="IPR036388">
    <property type="entry name" value="WH-like_DNA-bd_sf"/>
</dbReference>
<feature type="transmembrane region" description="Helical" evidence="4">
    <location>
        <begin position="20"/>
        <end position="47"/>
    </location>
</feature>
<keyword evidence="4" id="KW-0472">Membrane</keyword>
<dbReference type="GO" id="GO:0003677">
    <property type="term" value="F:DNA binding"/>
    <property type="evidence" value="ECO:0007669"/>
    <property type="project" value="UniProtKB-KW"/>
</dbReference>
<evidence type="ECO:0000256" key="2">
    <source>
        <dbReference type="ARBA" id="ARBA00023125"/>
    </source>
</evidence>
<sequence>MTAFLSRSRSRTGRDVKTPWPLLILILLQSVCAVFFVSDILATVIGVRAAPISWQTRELLEVGAALGLVMGVVLGWIAYRRSMQRTEAAEASLRLLQGAFHDHLESRFREWQLTPAEREVALFSLKGFSVEEIAGLRQTSPGTVKAQSNAIYRKAEVSSRAQLLSLFIEDMMDGSLEAAPADQSQA</sequence>
<evidence type="ECO:0000256" key="3">
    <source>
        <dbReference type="ARBA" id="ARBA00023163"/>
    </source>
</evidence>
<gene>
    <name evidence="6" type="ORF">TL5118_00470</name>
    <name evidence="7" type="ORF">TL5120_01722</name>
</gene>
<dbReference type="OrthoDB" id="8277135at2"/>
<keyword evidence="4" id="KW-1133">Transmembrane helix</keyword>
<evidence type="ECO:0000313" key="6">
    <source>
        <dbReference type="EMBL" id="CUH63439.1"/>
    </source>
</evidence>
<dbReference type="GO" id="GO:0006355">
    <property type="term" value="P:regulation of DNA-templated transcription"/>
    <property type="evidence" value="ECO:0007669"/>
    <property type="project" value="InterPro"/>
</dbReference>
<dbReference type="Proteomes" id="UP000051887">
    <property type="component" value="Unassembled WGS sequence"/>
</dbReference>
<dbReference type="SMART" id="SM00421">
    <property type="entry name" value="HTH_LUXR"/>
    <property type="match status" value="1"/>
</dbReference>
<protein>
    <submittedName>
        <fullName evidence="7">Bacterial regulatory proteins, luxR family</fullName>
    </submittedName>
</protein>
<dbReference type="Gene3D" id="1.10.10.10">
    <property type="entry name" value="Winged helix-like DNA-binding domain superfamily/Winged helix DNA-binding domain"/>
    <property type="match status" value="1"/>
</dbReference>
<dbReference type="PANTHER" id="PTHR44688:SF16">
    <property type="entry name" value="DNA-BINDING TRANSCRIPTIONAL ACTIVATOR DEVR_DOSR"/>
    <property type="match status" value="1"/>
</dbReference>
<dbReference type="EMBL" id="CYSB01000005">
    <property type="protein sequence ID" value="CUH63439.1"/>
    <property type="molecule type" value="Genomic_DNA"/>
</dbReference>
<keyword evidence="2" id="KW-0238">DNA-binding</keyword>
<dbReference type="InterPro" id="IPR016032">
    <property type="entry name" value="Sig_transdc_resp-reg_C-effctor"/>
</dbReference>
<reference evidence="7 9" key="2">
    <citation type="submission" date="2015-09" db="EMBL/GenBank/DDBJ databases">
        <authorList>
            <consortium name="Swine Surveillance"/>
        </authorList>
    </citation>
    <scope>NUCLEOTIDE SEQUENCE [LARGE SCALE GENOMIC DNA]</scope>
    <source>
        <strain evidence="7 9">5120</strain>
    </source>
</reference>
<evidence type="ECO:0000259" key="5">
    <source>
        <dbReference type="PROSITE" id="PS50043"/>
    </source>
</evidence>
<evidence type="ECO:0000256" key="4">
    <source>
        <dbReference type="SAM" id="Phobius"/>
    </source>
</evidence>
<keyword evidence="1" id="KW-0805">Transcription regulation</keyword>
<dbReference type="InterPro" id="IPR000792">
    <property type="entry name" value="Tscrpt_reg_LuxR_C"/>
</dbReference>
<evidence type="ECO:0000313" key="7">
    <source>
        <dbReference type="EMBL" id="CUH71929.1"/>
    </source>
</evidence>
<dbReference type="EMBL" id="CYSC01000027">
    <property type="protein sequence ID" value="CUH71929.1"/>
    <property type="molecule type" value="Genomic_DNA"/>
</dbReference>
<dbReference type="AlphaFoldDB" id="A0A0P1F6B2"/>
<dbReference type="CDD" id="cd06170">
    <property type="entry name" value="LuxR_C_like"/>
    <property type="match status" value="1"/>
</dbReference>
<dbReference type="PROSITE" id="PS50043">
    <property type="entry name" value="HTH_LUXR_2"/>
    <property type="match status" value="1"/>
</dbReference>
<organism evidence="7 9">
    <name type="scientific">Thalassovita autumnalis</name>
    <dbReference type="NCBI Taxonomy" id="2072972"/>
    <lineage>
        <taxon>Bacteria</taxon>
        <taxon>Pseudomonadati</taxon>
        <taxon>Pseudomonadota</taxon>
        <taxon>Alphaproteobacteria</taxon>
        <taxon>Rhodobacterales</taxon>
        <taxon>Roseobacteraceae</taxon>
        <taxon>Thalassovita</taxon>
    </lineage>
</organism>
<feature type="domain" description="HTH luxR-type" evidence="5">
    <location>
        <begin position="106"/>
        <end position="171"/>
    </location>
</feature>
<feature type="transmembrane region" description="Helical" evidence="4">
    <location>
        <begin position="59"/>
        <end position="79"/>
    </location>
</feature>
<proteinExistence type="predicted"/>
<evidence type="ECO:0000313" key="9">
    <source>
        <dbReference type="Proteomes" id="UP000051887"/>
    </source>
</evidence>
<dbReference type="Proteomes" id="UP000051086">
    <property type="component" value="Unassembled WGS sequence"/>
</dbReference>
<dbReference type="SUPFAM" id="SSF46894">
    <property type="entry name" value="C-terminal effector domain of the bipartite response regulators"/>
    <property type="match status" value="1"/>
</dbReference>
<keyword evidence="8" id="KW-1185">Reference proteome</keyword>
<keyword evidence="3" id="KW-0804">Transcription</keyword>
<dbReference type="Pfam" id="PF00196">
    <property type="entry name" value="GerE"/>
    <property type="match status" value="1"/>
</dbReference>
<evidence type="ECO:0000256" key="1">
    <source>
        <dbReference type="ARBA" id="ARBA00023015"/>
    </source>
</evidence>
<reference evidence="6 8" key="1">
    <citation type="submission" date="2015-09" db="EMBL/GenBank/DDBJ databases">
        <authorList>
            <person name="Rodrigo-Torres L."/>
            <person name="Arahal D.R."/>
        </authorList>
    </citation>
    <scope>NUCLEOTIDE SEQUENCE [LARGE SCALE GENOMIC DNA]</scope>
    <source>
        <strain evidence="6 8">CECT 5118</strain>
    </source>
</reference>
<accession>A0A0P1F6B2</accession>